<name>A0A0F9FQT7_9ZZZZ</name>
<dbReference type="AlphaFoldDB" id="A0A0F9FQT7"/>
<sequence>MKEKSIFDKAIRSVDDIGANVKFDDAVKIADKTFNDLSKSKLHFSGKK</sequence>
<dbReference type="EMBL" id="LAZR01020530">
    <property type="protein sequence ID" value="KKL88568.1"/>
    <property type="molecule type" value="Genomic_DNA"/>
</dbReference>
<reference evidence="1" key="1">
    <citation type="journal article" date="2015" name="Nature">
        <title>Complex archaea that bridge the gap between prokaryotes and eukaryotes.</title>
        <authorList>
            <person name="Spang A."/>
            <person name="Saw J.H."/>
            <person name="Jorgensen S.L."/>
            <person name="Zaremba-Niedzwiedzka K."/>
            <person name="Martijn J."/>
            <person name="Lind A.E."/>
            <person name="van Eijk R."/>
            <person name="Schleper C."/>
            <person name="Guy L."/>
            <person name="Ettema T.J."/>
        </authorList>
    </citation>
    <scope>NUCLEOTIDE SEQUENCE</scope>
</reference>
<protein>
    <submittedName>
        <fullName evidence="1">Uncharacterized protein</fullName>
    </submittedName>
</protein>
<accession>A0A0F9FQT7</accession>
<organism evidence="1">
    <name type="scientific">marine sediment metagenome</name>
    <dbReference type="NCBI Taxonomy" id="412755"/>
    <lineage>
        <taxon>unclassified sequences</taxon>
        <taxon>metagenomes</taxon>
        <taxon>ecological metagenomes</taxon>
    </lineage>
</organism>
<comment type="caution">
    <text evidence="1">The sequence shown here is derived from an EMBL/GenBank/DDBJ whole genome shotgun (WGS) entry which is preliminary data.</text>
</comment>
<gene>
    <name evidence="1" type="ORF">LCGC14_1923470</name>
</gene>
<proteinExistence type="predicted"/>
<evidence type="ECO:0000313" key="1">
    <source>
        <dbReference type="EMBL" id="KKL88568.1"/>
    </source>
</evidence>